<organism evidence="2 3">
    <name type="scientific">Dorcoceras hygrometricum</name>
    <dbReference type="NCBI Taxonomy" id="472368"/>
    <lineage>
        <taxon>Eukaryota</taxon>
        <taxon>Viridiplantae</taxon>
        <taxon>Streptophyta</taxon>
        <taxon>Embryophyta</taxon>
        <taxon>Tracheophyta</taxon>
        <taxon>Spermatophyta</taxon>
        <taxon>Magnoliopsida</taxon>
        <taxon>eudicotyledons</taxon>
        <taxon>Gunneridae</taxon>
        <taxon>Pentapetalae</taxon>
        <taxon>asterids</taxon>
        <taxon>lamiids</taxon>
        <taxon>Lamiales</taxon>
        <taxon>Gesneriaceae</taxon>
        <taxon>Didymocarpoideae</taxon>
        <taxon>Trichosporeae</taxon>
        <taxon>Loxocarpinae</taxon>
        <taxon>Dorcoceras</taxon>
    </lineage>
</organism>
<protein>
    <submittedName>
        <fullName evidence="2">Uncharacterized protein</fullName>
    </submittedName>
</protein>
<gene>
    <name evidence="2" type="ORF">F511_32519</name>
</gene>
<evidence type="ECO:0000256" key="1">
    <source>
        <dbReference type="SAM" id="MobiDB-lite"/>
    </source>
</evidence>
<dbReference type="AlphaFoldDB" id="A0A2Z7BKH4"/>
<dbReference type="EMBL" id="KV006403">
    <property type="protein sequence ID" value="KZV32628.1"/>
    <property type="molecule type" value="Genomic_DNA"/>
</dbReference>
<evidence type="ECO:0000313" key="3">
    <source>
        <dbReference type="Proteomes" id="UP000250235"/>
    </source>
</evidence>
<keyword evidence="3" id="KW-1185">Reference proteome</keyword>
<sequence length="59" mass="6270">MIGYETPSSPCTRRHDEICADGFSSSNRPERIPATRGGGGGFCERGGRRPKLLGLGFSA</sequence>
<name>A0A2Z7BKH4_9LAMI</name>
<proteinExistence type="predicted"/>
<feature type="region of interest" description="Disordered" evidence="1">
    <location>
        <begin position="1"/>
        <end position="45"/>
    </location>
</feature>
<reference evidence="2 3" key="1">
    <citation type="journal article" date="2015" name="Proc. Natl. Acad. Sci. U.S.A.">
        <title>The resurrection genome of Boea hygrometrica: A blueprint for survival of dehydration.</title>
        <authorList>
            <person name="Xiao L."/>
            <person name="Yang G."/>
            <person name="Zhang L."/>
            <person name="Yang X."/>
            <person name="Zhao S."/>
            <person name="Ji Z."/>
            <person name="Zhou Q."/>
            <person name="Hu M."/>
            <person name="Wang Y."/>
            <person name="Chen M."/>
            <person name="Xu Y."/>
            <person name="Jin H."/>
            <person name="Xiao X."/>
            <person name="Hu G."/>
            <person name="Bao F."/>
            <person name="Hu Y."/>
            <person name="Wan P."/>
            <person name="Li L."/>
            <person name="Deng X."/>
            <person name="Kuang T."/>
            <person name="Xiang C."/>
            <person name="Zhu J.K."/>
            <person name="Oliver M.J."/>
            <person name="He Y."/>
        </authorList>
    </citation>
    <scope>NUCLEOTIDE SEQUENCE [LARGE SCALE GENOMIC DNA]</scope>
    <source>
        <strain evidence="3">cv. XS01</strain>
    </source>
</reference>
<accession>A0A2Z7BKH4</accession>
<feature type="compositionally biased region" description="Polar residues" evidence="1">
    <location>
        <begin position="1"/>
        <end position="11"/>
    </location>
</feature>
<evidence type="ECO:0000313" key="2">
    <source>
        <dbReference type="EMBL" id="KZV32628.1"/>
    </source>
</evidence>
<dbReference type="Proteomes" id="UP000250235">
    <property type="component" value="Unassembled WGS sequence"/>
</dbReference>